<dbReference type="EMBL" id="WWCW01000315">
    <property type="protein sequence ID" value="MYM91927.1"/>
    <property type="molecule type" value="Genomic_DNA"/>
</dbReference>
<reference evidence="2 3" key="1">
    <citation type="submission" date="2020-01" db="EMBL/GenBank/DDBJ databases">
        <title>Novel species isolated from a subtropical stream in China.</title>
        <authorList>
            <person name="Lu H."/>
        </authorList>
    </citation>
    <scope>NUCLEOTIDE SEQUENCE [LARGE SCALE GENOMIC DNA]</scope>
    <source>
        <strain evidence="2 3">FT82W</strain>
    </source>
</reference>
<keyword evidence="1" id="KW-0175">Coiled coil</keyword>
<dbReference type="Gene3D" id="1.20.120.520">
    <property type="entry name" value="nmb1532 protein domain like"/>
    <property type="match status" value="1"/>
</dbReference>
<dbReference type="Proteomes" id="UP000470302">
    <property type="component" value="Unassembled WGS sequence"/>
</dbReference>
<evidence type="ECO:0008006" key="4">
    <source>
        <dbReference type="Google" id="ProtNLM"/>
    </source>
</evidence>
<dbReference type="RefSeq" id="WP_161100474.1">
    <property type="nucleotide sequence ID" value="NZ_WWCW01000315.1"/>
</dbReference>
<protein>
    <recommendedName>
        <fullName evidence="4">Hemerythrin-like domain-containing protein</fullName>
    </recommendedName>
</protein>
<comment type="caution">
    <text evidence="2">The sequence shown here is derived from an EMBL/GenBank/DDBJ whole genome shotgun (WGS) entry which is preliminary data.</text>
</comment>
<proteinExistence type="predicted"/>
<gene>
    <name evidence="2" type="ORF">GTP91_32715</name>
</gene>
<evidence type="ECO:0000313" key="3">
    <source>
        <dbReference type="Proteomes" id="UP000470302"/>
    </source>
</evidence>
<sequence length="241" mass="26873">MLTATYTLVALSVEHASVRLSLLSFQKYVRSTLMHQNSITLSQLEYACENLNSLYQACHWRKTEMYLIPALREATERADQLLDELNRLNQSALLSIRMLQEKLGSLADVREDQVNLICDSIETFCSSLLKRLEKEEQELFAIARNAIAGETWFSIANQLMMHDKHLEEMKRAGLVPVAAVEAAKPKAVAARNLAGSLRVVDDGQISIPGLQVLPVISVEESEAQAAPAPQVRSTRQLPAMK</sequence>
<organism evidence="2 3">
    <name type="scientific">Duganella vulcania</name>
    <dbReference type="NCBI Taxonomy" id="2692166"/>
    <lineage>
        <taxon>Bacteria</taxon>
        <taxon>Pseudomonadati</taxon>
        <taxon>Pseudomonadota</taxon>
        <taxon>Betaproteobacteria</taxon>
        <taxon>Burkholderiales</taxon>
        <taxon>Oxalobacteraceae</taxon>
        <taxon>Telluria group</taxon>
        <taxon>Duganella</taxon>
    </lineage>
</organism>
<accession>A0A845GGI0</accession>
<name>A0A845GGI0_9BURK</name>
<feature type="coiled-coil region" evidence="1">
    <location>
        <begin position="71"/>
        <end position="102"/>
    </location>
</feature>
<evidence type="ECO:0000313" key="2">
    <source>
        <dbReference type="EMBL" id="MYM91927.1"/>
    </source>
</evidence>
<dbReference type="AlphaFoldDB" id="A0A845GGI0"/>
<evidence type="ECO:0000256" key="1">
    <source>
        <dbReference type="SAM" id="Coils"/>
    </source>
</evidence>